<dbReference type="InterPro" id="IPR002401">
    <property type="entry name" value="Cyt_P450_E_grp-I"/>
</dbReference>
<reference evidence="5 6" key="1">
    <citation type="submission" date="2023-01" db="EMBL/GenBank/DDBJ databases">
        <title>Analysis of 21 Apiospora genomes using comparative genomics revels a genus with tremendous synthesis potential of carbohydrate active enzymes and secondary metabolites.</title>
        <authorList>
            <person name="Sorensen T."/>
        </authorList>
    </citation>
    <scope>NUCLEOTIDE SEQUENCE [LARGE SCALE GENOMIC DNA]</scope>
    <source>
        <strain evidence="5 6">CBS 24483</strain>
    </source>
</reference>
<evidence type="ECO:0000256" key="3">
    <source>
        <dbReference type="ARBA" id="ARBA00022723"/>
    </source>
</evidence>
<evidence type="ECO:0000313" key="5">
    <source>
        <dbReference type="EMBL" id="KAK7959418.1"/>
    </source>
</evidence>
<evidence type="ECO:0000313" key="6">
    <source>
        <dbReference type="Proteomes" id="UP001391051"/>
    </source>
</evidence>
<keyword evidence="2" id="KW-0349">Heme</keyword>
<dbReference type="PANTHER" id="PTHR24305:SF166">
    <property type="entry name" value="CYTOCHROME P450 12A4, MITOCHONDRIAL-RELATED"/>
    <property type="match status" value="1"/>
</dbReference>
<keyword evidence="3" id="KW-0479">Metal-binding</keyword>
<dbReference type="Gene3D" id="1.10.630.10">
    <property type="entry name" value="Cytochrome P450"/>
    <property type="match status" value="1"/>
</dbReference>
<name>A0ABR1QM38_9PEZI</name>
<dbReference type="InterPro" id="IPR050121">
    <property type="entry name" value="Cytochrome_P450_monoxygenase"/>
</dbReference>
<keyword evidence="6" id="KW-1185">Reference proteome</keyword>
<organism evidence="5 6">
    <name type="scientific">Apiospora aurea</name>
    <dbReference type="NCBI Taxonomy" id="335848"/>
    <lineage>
        <taxon>Eukaryota</taxon>
        <taxon>Fungi</taxon>
        <taxon>Dikarya</taxon>
        <taxon>Ascomycota</taxon>
        <taxon>Pezizomycotina</taxon>
        <taxon>Sordariomycetes</taxon>
        <taxon>Xylariomycetidae</taxon>
        <taxon>Amphisphaeriales</taxon>
        <taxon>Apiosporaceae</taxon>
        <taxon>Apiospora</taxon>
    </lineage>
</organism>
<evidence type="ECO:0000256" key="4">
    <source>
        <dbReference type="ARBA" id="ARBA00023004"/>
    </source>
</evidence>
<evidence type="ECO:0000256" key="2">
    <source>
        <dbReference type="ARBA" id="ARBA00022617"/>
    </source>
</evidence>
<comment type="similarity">
    <text evidence="1">Belongs to the cytochrome P450 family.</text>
</comment>
<dbReference type="Proteomes" id="UP001391051">
    <property type="component" value="Unassembled WGS sequence"/>
</dbReference>
<dbReference type="InterPro" id="IPR036396">
    <property type="entry name" value="Cyt_P450_sf"/>
</dbReference>
<protein>
    <submittedName>
        <fullName evidence="5">Cytochrome P450</fullName>
    </submittedName>
</protein>
<dbReference type="EMBL" id="JAQQWE010000003">
    <property type="protein sequence ID" value="KAK7959418.1"/>
    <property type="molecule type" value="Genomic_DNA"/>
</dbReference>
<dbReference type="SUPFAM" id="SSF48264">
    <property type="entry name" value="Cytochrome P450"/>
    <property type="match status" value="1"/>
</dbReference>
<sequence>MTLFLLLGAVFTYVAWTLLCLESNVRKARRLDVPIVRTPFDVNGHLWVIVQPLVWKLLSYIPIPWSSYPDIVRFSHRNWNYLEKSDPINRFGPVWALVCPGGVHLYFADPAAIENIFSRWRDFVRPVHKYQMLSIFGPSLFNAQADEYPRHRKAVAAPFNESTMKFVWLETLRQSRSMVSYWNGHCAKGIPDLQRDVRTVTLNVLASTVFREKYEFIGSANLHEQDLSTAKSFRDALLLVHEYIIHLMVIPYQYLIGPLVPKGLSRIGHAAKSLKDIMTKVVAEEKSAIENGKPGSGGLVTSLVRAIDHVSKRGVLSLEETLGNVFMINFAGLDTTANVLAFLVMRLAAEPSLQDWLHEEILAVAQGRPVEDWEYDLFPCFKRCYAVFLETLRLYAPVTGVPKMTSSGQTVQVGERLIQIPPGTDVFPMLLGIQTDPRYWEDPFTWKPSRWITRAPEGSAAIEDEQLLVPRAGTFFPWSEGTQSCVGKKVSQIEGVAVLASLLVTHRMRVKHKPDETQAQVRKRVEDCCDDSNFSILLEMNDPSKVGLECVEI</sequence>
<gene>
    <name evidence="5" type="ORF">PG986_004272</name>
</gene>
<dbReference type="InterPro" id="IPR001128">
    <property type="entry name" value="Cyt_P450"/>
</dbReference>
<dbReference type="Pfam" id="PF00067">
    <property type="entry name" value="p450"/>
    <property type="match status" value="1"/>
</dbReference>
<dbReference type="PRINTS" id="PR00463">
    <property type="entry name" value="EP450I"/>
</dbReference>
<dbReference type="GeneID" id="92073556"/>
<dbReference type="RefSeq" id="XP_066703121.1">
    <property type="nucleotide sequence ID" value="XM_066840494.1"/>
</dbReference>
<keyword evidence="4" id="KW-0408">Iron</keyword>
<evidence type="ECO:0000256" key="1">
    <source>
        <dbReference type="ARBA" id="ARBA00010617"/>
    </source>
</evidence>
<dbReference type="CDD" id="cd11070">
    <property type="entry name" value="CYP56-like"/>
    <property type="match status" value="1"/>
</dbReference>
<accession>A0ABR1QM38</accession>
<comment type="caution">
    <text evidence="5">The sequence shown here is derived from an EMBL/GenBank/DDBJ whole genome shotgun (WGS) entry which is preliminary data.</text>
</comment>
<dbReference type="PANTHER" id="PTHR24305">
    <property type="entry name" value="CYTOCHROME P450"/>
    <property type="match status" value="1"/>
</dbReference>
<proteinExistence type="inferred from homology"/>
<dbReference type="PRINTS" id="PR00385">
    <property type="entry name" value="P450"/>
</dbReference>